<proteinExistence type="predicted"/>
<dbReference type="GO" id="GO:0000127">
    <property type="term" value="C:transcription factor TFIIIC complex"/>
    <property type="evidence" value="ECO:0007669"/>
    <property type="project" value="TreeGrafter"/>
</dbReference>
<accession>W4JU81</accession>
<dbReference type="Pfam" id="PF10419">
    <property type="entry name" value="TFIIIC_sub6"/>
    <property type="match status" value="1"/>
</dbReference>
<dbReference type="InterPro" id="IPR019481">
    <property type="entry name" value="TFIIIC_triple_barrel"/>
</dbReference>
<dbReference type="HOGENOM" id="CLU_162166_0_0_1"/>
<dbReference type="PANTHER" id="PTHR21860:SF2">
    <property type="entry name" value="GENERAL TRANSCRIPTION FACTOR 3C POLYPEPTIDE 6"/>
    <property type="match status" value="1"/>
</dbReference>
<dbReference type="GO" id="GO:0006383">
    <property type="term" value="P:transcription by RNA polymerase III"/>
    <property type="evidence" value="ECO:0007669"/>
    <property type="project" value="InterPro"/>
</dbReference>
<dbReference type="STRING" id="747525.W4JU81"/>
<sequence>SQAALYPGYKQVQSFDIDEKYTCGETGEVEEEVSYVTLDLGNVEPTLVPSSTTCRFTGLDTSTPFLQLSGTIFKGRHQSLLGTELLFTEEKGDYL</sequence>
<keyword evidence="3" id="KW-1185">Reference proteome</keyword>
<feature type="domain" description="Transcription factor TFIIIC triple barrel" evidence="1">
    <location>
        <begin position="30"/>
        <end position="91"/>
    </location>
</feature>
<dbReference type="GeneID" id="20669194"/>
<organism evidence="2 3">
    <name type="scientific">Heterobasidion irregulare (strain TC 32-1)</name>
    <dbReference type="NCBI Taxonomy" id="747525"/>
    <lineage>
        <taxon>Eukaryota</taxon>
        <taxon>Fungi</taxon>
        <taxon>Dikarya</taxon>
        <taxon>Basidiomycota</taxon>
        <taxon>Agaricomycotina</taxon>
        <taxon>Agaricomycetes</taxon>
        <taxon>Russulales</taxon>
        <taxon>Bondarzewiaceae</taxon>
        <taxon>Heterobasidion</taxon>
        <taxon>Heterobasidion annosum species complex</taxon>
    </lineage>
</organism>
<protein>
    <recommendedName>
        <fullName evidence="1">Transcription factor TFIIIC triple barrel domain-containing protein</fullName>
    </recommendedName>
</protein>
<evidence type="ECO:0000259" key="1">
    <source>
        <dbReference type="Pfam" id="PF10419"/>
    </source>
</evidence>
<dbReference type="EMBL" id="KI925464">
    <property type="protein sequence ID" value="ETW76431.1"/>
    <property type="molecule type" value="Genomic_DNA"/>
</dbReference>
<dbReference type="AlphaFoldDB" id="W4JU81"/>
<dbReference type="Proteomes" id="UP000030671">
    <property type="component" value="Unassembled WGS sequence"/>
</dbReference>
<dbReference type="InParanoid" id="W4JU81"/>
<dbReference type="Gene3D" id="2.60.40.4370">
    <property type="match status" value="1"/>
</dbReference>
<feature type="non-terminal residue" evidence="2">
    <location>
        <position position="1"/>
    </location>
</feature>
<dbReference type="OrthoDB" id="1877767at2759"/>
<name>W4JU81_HETIT</name>
<dbReference type="PANTHER" id="PTHR21860">
    <property type="entry name" value="TRANSCRIPTION INITIATION FACTOR IIIC TFIIIC , POLYPEPTIDE 6-RELATED"/>
    <property type="match status" value="1"/>
</dbReference>
<dbReference type="KEGG" id="hir:HETIRDRAFT_247653"/>
<dbReference type="InterPro" id="IPR042771">
    <property type="entry name" value="GTF3C6-like"/>
</dbReference>
<reference evidence="2 3" key="1">
    <citation type="journal article" date="2012" name="New Phytol.">
        <title>Insight into trade-off between wood decay and parasitism from the genome of a fungal forest pathogen.</title>
        <authorList>
            <person name="Olson A."/>
            <person name="Aerts A."/>
            <person name="Asiegbu F."/>
            <person name="Belbahri L."/>
            <person name="Bouzid O."/>
            <person name="Broberg A."/>
            <person name="Canback B."/>
            <person name="Coutinho P.M."/>
            <person name="Cullen D."/>
            <person name="Dalman K."/>
            <person name="Deflorio G."/>
            <person name="van Diepen L.T."/>
            <person name="Dunand C."/>
            <person name="Duplessis S."/>
            <person name="Durling M."/>
            <person name="Gonthier P."/>
            <person name="Grimwood J."/>
            <person name="Fossdal C.G."/>
            <person name="Hansson D."/>
            <person name="Henrissat B."/>
            <person name="Hietala A."/>
            <person name="Himmelstrand K."/>
            <person name="Hoffmeister D."/>
            <person name="Hogberg N."/>
            <person name="James T.Y."/>
            <person name="Karlsson M."/>
            <person name="Kohler A."/>
            <person name="Kues U."/>
            <person name="Lee Y.H."/>
            <person name="Lin Y.C."/>
            <person name="Lind M."/>
            <person name="Lindquist E."/>
            <person name="Lombard V."/>
            <person name="Lucas S."/>
            <person name="Lunden K."/>
            <person name="Morin E."/>
            <person name="Murat C."/>
            <person name="Park J."/>
            <person name="Raffaello T."/>
            <person name="Rouze P."/>
            <person name="Salamov A."/>
            <person name="Schmutz J."/>
            <person name="Solheim H."/>
            <person name="Stahlberg J."/>
            <person name="Velez H."/>
            <person name="de Vries R.P."/>
            <person name="Wiebenga A."/>
            <person name="Woodward S."/>
            <person name="Yakovlev I."/>
            <person name="Garbelotto M."/>
            <person name="Martin F."/>
            <person name="Grigoriev I.V."/>
            <person name="Stenlid J."/>
        </authorList>
    </citation>
    <scope>NUCLEOTIDE SEQUENCE [LARGE SCALE GENOMIC DNA]</scope>
    <source>
        <strain evidence="2 3">TC 32-1</strain>
    </source>
</reference>
<evidence type="ECO:0000313" key="3">
    <source>
        <dbReference type="Proteomes" id="UP000030671"/>
    </source>
</evidence>
<feature type="non-terminal residue" evidence="2">
    <location>
        <position position="95"/>
    </location>
</feature>
<evidence type="ECO:0000313" key="2">
    <source>
        <dbReference type="EMBL" id="ETW76431.1"/>
    </source>
</evidence>
<dbReference type="RefSeq" id="XP_009551339.1">
    <property type="nucleotide sequence ID" value="XM_009553044.1"/>
</dbReference>
<gene>
    <name evidence="2" type="ORF">HETIRDRAFT_247653</name>
</gene>